<accession>A0ABT8TUU5</accession>
<dbReference type="Gene3D" id="3.40.630.30">
    <property type="match status" value="1"/>
</dbReference>
<dbReference type="SUPFAM" id="SSF55729">
    <property type="entry name" value="Acyl-CoA N-acyltransferases (Nat)"/>
    <property type="match status" value="1"/>
</dbReference>
<evidence type="ECO:0000259" key="1">
    <source>
        <dbReference type="PROSITE" id="PS51168"/>
    </source>
</evidence>
<name>A0ABT8TUU5_9ACTN</name>
<keyword evidence="4" id="KW-1185">Reference proteome</keyword>
<organism evidence="3 4">
    <name type="scientific">Nocardioides cremeus</name>
    <dbReference type="NCBI Taxonomy" id="3058044"/>
    <lineage>
        <taxon>Bacteria</taxon>
        <taxon>Bacillati</taxon>
        <taxon>Actinomycetota</taxon>
        <taxon>Actinomycetes</taxon>
        <taxon>Propionibacteriales</taxon>
        <taxon>Nocardioidaceae</taxon>
        <taxon>Nocardioides</taxon>
    </lineage>
</organism>
<dbReference type="InterPro" id="IPR000182">
    <property type="entry name" value="GNAT_dom"/>
</dbReference>
<dbReference type="Proteomes" id="UP001168363">
    <property type="component" value="Unassembled WGS sequence"/>
</dbReference>
<comment type="caution">
    <text evidence="3">The sequence shown here is derived from an EMBL/GenBank/DDBJ whole genome shotgun (WGS) entry which is preliminary data.</text>
</comment>
<dbReference type="SUPFAM" id="SSF48600">
    <property type="entry name" value="Chorismate mutase II"/>
    <property type="match status" value="1"/>
</dbReference>
<protein>
    <submittedName>
        <fullName evidence="3">GNAT family N-acetyltransferase</fullName>
        <ecNumber evidence="3">2.3.1.-</ecNumber>
    </submittedName>
</protein>
<keyword evidence="3" id="KW-0012">Acyltransferase</keyword>
<keyword evidence="3" id="KW-0808">Transferase</keyword>
<dbReference type="CDD" id="cd04301">
    <property type="entry name" value="NAT_SF"/>
    <property type="match status" value="1"/>
</dbReference>
<dbReference type="Pfam" id="PF01817">
    <property type="entry name" value="CM_2"/>
    <property type="match status" value="1"/>
</dbReference>
<dbReference type="InterPro" id="IPR036979">
    <property type="entry name" value="CM_dom_sf"/>
</dbReference>
<dbReference type="Pfam" id="PF13508">
    <property type="entry name" value="Acetyltransf_7"/>
    <property type="match status" value="1"/>
</dbReference>
<gene>
    <name evidence="3" type="ORF">QWJ41_18550</name>
</gene>
<dbReference type="InterPro" id="IPR016181">
    <property type="entry name" value="Acyl_CoA_acyltransferase"/>
</dbReference>
<feature type="domain" description="Chorismate mutase" evidence="1">
    <location>
        <begin position="151"/>
        <end position="237"/>
    </location>
</feature>
<dbReference type="InterPro" id="IPR036263">
    <property type="entry name" value="Chorismate_II_sf"/>
</dbReference>
<dbReference type="SMART" id="SM00830">
    <property type="entry name" value="CM_2"/>
    <property type="match status" value="1"/>
</dbReference>
<reference evidence="3" key="1">
    <citation type="submission" date="2023-06" db="EMBL/GenBank/DDBJ databases">
        <title>Genome sequence of Nocardioides sp. SOB44.</title>
        <authorList>
            <person name="Zhang G."/>
        </authorList>
    </citation>
    <scope>NUCLEOTIDE SEQUENCE</scope>
    <source>
        <strain evidence="3">SOB44</strain>
    </source>
</reference>
<dbReference type="Gene3D" id="1.20.59.10">
    <property type="entry name" value="Chorismate mutase"/>
    <property type="match status" value="1"/>
</dbReference>
<dbReference type="PROSITE" id="PS51168">
    <property type="entry name" value="CHORISMATE_MUT_2"/>
    <property type="match status" value="1"/>
</dbReference>
<dbReference type="EC" id="2.3.1.-" evidence="3"/>
<dbReference type="EMBL" id="JAULSC010000025">
    <property type="protein sequence ID" value="MDO3397735.1"/>
    <property type="molecule type" value="Genomic_DNA"/>
</dbReference>
<evidence type="ECO:0000259" key="2">
    <source>
        <dbReference type="PROSITE" id="PS51186"/>
    </source>
</evidence>
<evidence type="ECO:0000313" key="4">
    <source>
        <dbReference type="Proteomes" id="UP001168363"/>
    </source>
</evidence>
<sequence>MPTDASADLWLRPAEPGEAAVLAGVHLQSRRAAPMPDPVHDEADVTRWLAGRLESDEVWVADLADHGVVGYARLTPGWLDDLYVVPVAARRGVGTALLDLVKAREPAGFCLWVFASNTPARAFYERHGLVELESTDGSANEERAPDVRLAWPGAEPLRFLRGLVDDVDAQLGDLLARRAALTRAIQPFKTTTSRDPGRERAVAEALATRAPELGVERLERIAHAIITESLDAAAERS</sequence>
<evidence type="ECO:0000313" key="3">
    <source>
        <dbReference type="EMBL" id="MDO3397735.1"/>
    </source>
</evidence>
<proteinExistence type="predicted"/>
<feature type="domain" description="N-acetyltransferase" evidence="2">
    <location>
        <begin position="9"/>
        <end position="158"/>
    </location>
</feature>
<dbReference type="RefSeq" id="WP_302709965.1">
    <property type="nucleotide sequence ID" value="NZ_JAULSC010000025.1"/>
</dbReference>
<dbReference type="GO" id="GO:0016746">
    <property type="term" value="F:acyltransferase activity"/>
    <property type="evidence" value="ECO:0007669"/>
    <property type="project" value="UniProtKB-KW"/>
</dbReference>
<dbReference type="PROSITE" id="PS51186">
    <property type="entry name" value="GNAT"/>
    <property type="match status" value="1"/>
</dbReference>
<dbReference type="InterPro" id="IPR002701">
    <property type="entry name" value="CM_II_prokaryot"/>
</dbReference>